<comment type="caution">
    <text evidence="11">The sequence shown here is derived from an EMBL/GenBank/DDBJ whole genome shotgun (WGS) entry which is preliminary data.</text>
</comment>
<dbReference type="PANTHER" id="PTHR10655:SF17">
    <property type="entry name" value="LYSOPHOSPHOLIPASE-LIKE PROTEIN 1"/>
    <property type="match status" value="1"/>
</dbReference>
<evidence type="ECO:0000256" key="1">
    <source>
        <dbReference type="ARBA" id="ARBA00006499"/>
    </source>
</evidence>
<comment type="function">
    <text evidence="7">Hydrolyzes fatty acids from S-acylated cysteine residues in proteins with a strong preference for palmitoylated G-alpha proteins over other acyl substrates. Mediates the deacylation of G-alpha proteins such as GPA1 in vivo, but has weak or no activity toward palmitoylated Ras proteins. Has weak lysophospholipase activity in vitro; however such activity may not exist in vivo.</text>
</comment>
<evidence type="ECO:0000256" key="5">
    <source>
        <dbReference type="ARBA" id="ARBA00022801"/>
    </source>
</evidence>
<dbReference type="Proteomes" id="UP000703269">
    <property type="component" value="Unassembled WGS sequence"/>
</dbReference>
<evidence type="ECO:0000259" key="10">
    <source>
        <dbReference type="Pfam" id="PF02230"/>
    </source>
</evidence>
<evidence type="ECO:0000256" key="3">
    <source>
        <dbReference type="ARBA" id="ARBA00014923"/>
    </source>
</evidence>
<dbReference type="InterPro" id="IPR029058">
    <property type="entry name" value="AB_hydrolase_fold"/>
</dbReference>
<sequence length="240" mass="26461">MSSPSTGSSDLGSEPEILDVLEVHPREDLRGTVIFLHGLGQRAQQWRPAVQSMARSLPGVKWILPQSPSMPITMYNHEFRRAWFDLEDLPPTNESGSDSVCRQINHVLQSLEQIVHAELHGRPQSPKVVVAGFSQGGATAMMLALTSLHEIGGVASLSGWIPHISRPGMRQIEPSLPVFWGHGTEDPEVPLAIGQESTLFLQEDLGLPEATITFRSYEDLGHDVCQQEMQDLAAWLDAIF</sequence>
<evidence type="ECO:0000256" key="8">
    <source>
        <dbReference type="ARBA" id="ARBA00031195"/>
    </source>
</evidence>
<dbReference type="GO" id="GO:0006631">
    <property type="term" value="P:fatty acid metabolic process"/>
    <property type="evidence" value="ECO:0007669"/>
    <property type="project" value="UniProtKB-KW"/>
</dbReference>
<keyword evidence="6" id="KW-0276">Fatty acid metabolism</keyword>
<dbReference type="InterPro" id="IPR050565">
    <property type="entry name" value="LYPA1-2/EST-like"/>
</dbReference>
<reference evidence="11 12" key="1">
    <citation type="submission" date="2021-08" db="EMBL/GenBank/DDBJ databases">
        <title>Draft Genome Sequence of Phanerochaete sordida strain YK-624.</title>
        <authorList>
            <person name="Mori T."/>
            <person name="Dohra H."/>
            <person name="Suzuki T."/>
            <person name="Kawagishi H."/>
            <person name="Hirai H."/>
        </authorList>
    </citation>
    <scope>NUCLEOTIDE SEQUENCE [LARGE SCALE GENOMIC DNA]</scope>
    <source>
        <strain evidence="11 12">YK-624</strain>
    </source>
</reference>
<dbReference type="EMBL" id="BPQB01000007">
    <property type="protein sequence ID" value="GJE87880.1"/>
    <property type="molecule type" value="Genomic_DNA"/>
</dbReference>
<dbReference type="InterPro" id="IPR003140">
    <property type="entry name" value="PLipase/COase/thioEstase"/>
</dbReference>
<keyword evidence="4" id="KW-0719">Serine esterase</keyword>
<name>A0A9P3LA76_9APHY</name>
<dbReference type="Pfam" id="PF02230">
    <property type="entry name" value="Abhydrolase_2"/>
    <property type="match status" value="1"/>
</dbReference>
<keyword evidence="12" id="KW-1185">Reference proteome</keyword>
<dbReference type="GO" id="GO:0008474">
    <property type="term" value="F:palmitoyl-(protein) hydrolase activity"/>
    <property type="evidence" value="ECO:0007669"/>
    <property type="project" value="UniProtKB-EC"/>
</dbReference>
<evidence type="ECO:0000256" key="6">
    <source>
        <dbReference type="ARBA" id="ARBA00022832"/>
    </source>
</evidence>
<dbReference type="AlphaFoldDB" id="A0A9P3LA76"/>
<dbReference type="GO" id="GO:0052689">
    <property type="term" value="F:carboxylic ester hydrolase activity"/>
    <property type="evidence" value="ECO:0007669"/>
    <property type="project" value="UniProtKB-KW"/>
</dbReference>
<evidence type="ECO:0000256" key="7">
    <source>
        <dbReference type="ARBA" id="ARBA00029392"/>
    </source>
</evidence>
<feature type="domain" description="Phospholipase/carboxylesterase/thioesterase" evidence="10">
    <location>
        <begin position="24"/>
        <end position="237"/>
    </location>
</feature>
<evidence type="ECO:0000256" key="2">
    <source>
        <dbReference type="ARBA" id="ARBA00012423"/>
    </source>
</evidence>
<organism evidence="11 12">
    <name type="scientific">Phanerochaete sordida</name>
    <dbReference type="NCBI Taxonomy" id="48140"/>
    <lineage>
        <taxon>Eukaryota</taxon>
        <taxon>Fungi</taxon>
        <taxon>Dikarya</taxon>
        <taxon>Basidiomycota</taxon>
        <taxon>Agaricomycotina</taxon>
        <taxon>Agaricomycetes</taxon>
        <taxon>Polyporales</taxon>
        <taxon>Phanerochaetaceae</taxon>
        <taxon>Phanerochaete</taxon>
    </lineage>
</organism>
<evidence type="ECO:0000256" key="4">
    <source>
        <dbReference type="ARBA" id="ARBA00022487"/>
    </source>
</evidence>
<dbReference type="GO" id="GO:0005737">
    <property type="term" value="C:cytoplasm"/>
    <property type="evidence" value="ECO:0007669"/>
    <property type="project" value="TreeGrafter"/>
</dbReference>
<protein>
    <recommendedName>
        <fullName evidence="3">Acyl-protein thioesterase 1</fullName>
        <ecNumber evidence="2">3.1.2.22</ecNumber>
    </recommendedName>
    <alternativeName>
        <fullName evidence="8">Palmitoyl-protein hydrolase</fullName>
    </alternativeName>
</protein>
<accession>A0A9P3LA76</accession>
<comment type="catalytic activity">
    <reaction evidence="9">
        <text>S-hexadecanoyl-L-cysteinyl-[protein] + H2O = L-cysteinyl-[protein] + hexadecanoate + H(+)</text>
        <dbReference type="Rhea" id="RHEA:19233"/>
        <dbReference type="Rhea" id="RHEA-COMP:10131"/>
        <dbReference type="Rhea" id="RHEA-COMP:11032"/>
        <dbReference type="ChEBI" id="CHEBI:7896"/>
        <dbReference type="ChEBI" id="CHEBI:15377"/>
        <dbReference type="ChEBI" id="CHEBI:15378"/>
        <dbReference type="ChEBI" id="CHEBI:29950"/>
        <dbReference type="ChEBI" id="CHEBI:74151"/>
        <dbReference type="EC" id="3.1.2.22"/>
    </reaction>
</comment>
<dbReference type="SUPFAM" id="SSF53474">
    <property type="entry name" value="alpha/beta-Hydrolases"/>
    <property type="match status" value="1"/>
</dbReference>
<dbReference type="OrthoDB" id="2418081at2759"/>
<dbReference type="PANTHER" id="PTHR10655">
    <property type="entry name" value="LYSOPHOSPHOLIPASE-RELATED"/>
    <property type="match status" value="1"/>
</dbReference>
<keyword evidence="6" id="KW-0443">Lipid metabolism</keyword>
<proteinExistence type="inferred from homology"/>
<gene>
    <name evidence="11" type="ORF">PsYK624_039640</name>
</gene>
<dbReference type="EC" id="3.1.2.22" evidence="2"/>
<evidence type="ECO:0000313" key="11">
    <source>
        <dbReference type="EMBL" id="GJE87880.1"/>
    </source>
</evidence>
<keyword evidence="5" id="KW-0378">Hydrolase</keyword>
<dbReference type="Gene3D" id="3.40.50.1820">
    <property type="entry name" value="alpha/beta hydrolase"/>
    <property type="match status" value="1"/>
</dbReference>
<comment type="similarity">
    <text evidence="1">Belongs to the AB hydrolase superfamily. AB hydrolase 2 family.</text>
</comment>
<evidence type="ECO:0000313" key="12">
    <source>
        <dbReference type="Proteomes" id="UP000703269"/>
    </source>
</evidence>
<evidence type="ECO:0000256" key="9">
    <source>
        <dbReference type="ARBA" id="ARBA00047337"/>
    </source>
</evidence>